<name>A0ABQ5CYT8_9ASTR</name>
<sequence length="359" mass="39902">MAGLDFCSKHNMVAYLEKNDIHQISSIHFALTVSPIVSTSFVEQFWTSAKSRTVNNIIYIDVIVAGKLVTISEAPIRSDLLFNDADGIDTLNNQAIFDTIQLMGYEGDLNTLTFNKALFSPQWKFLFHTMNHCISSKSTSWDQIPTNIATAVICLATNQKYNFSKLIFDGMMRHLDASKKFVMYPRFLQIFLRNQLRDVPVPMDHFPVPALTKKVLTFMVKKGKNFSGNVTPLFNSMLVQPTEDEGEVSERPSESQPIPSPTHPSEDQPESQPDPSPRPSSSIPIPDSNLEGSGGNQGGQSSSDISLLGNEYGLTLQSVYDLCVSLCTRVTTQAAKIKDLKAQIKQLKKKARPVICHTP</sequence>
<evidence type="ECO:0000256" key="1">
    <source>
        <dbReference type="SAM" id="MobiDB-lite"/>
    </source>
</evidence>
<reference evidence="2" key="2">
    <citation type="submission" date="2022-01" db="EMBL/GenBank/DDBJ databases">
        <authorList>
            <person name="Yamashiro T."/>
            <person name="Shiraishi A."/>
            <person name="Satake H."/>
            <person name="Nakayama K."/>
        </authorList>
    </citation>
    <scope>NUCLEOTIDE SEQUENCE</scope>
</reference>
<feature type="region of interest" description="Disordered" evidence="1">
    <location>
        <begin position="241"/>
        <end position="304"/>
    </location>
</feature>
<evidence type="ECO:0000313" key="2">
    <source>
        <dbReference type="EMBL" id="GJT32231.1"/>
    </source>
</evidence>
<feature type="compositionally biased region" description="Low complexity" evidence="1">
    <location>
        <begin position="279"/>
        <end position="291"/>
    </location>
</feature>
<gene>
    <name evidence="2" type="ORF">Tco_0922650</name>
</gene>
<accession>A0ABQ5CYT8</accession>
<dbReference type="EMBL" id="BQNB010014775">
    <property type="protein sequence ID" value="GJT32231.1"/>
    <property type="molecule type" value="Genomic_DNA"/>
</dbReference>
<dbReference type="Proteomes" id="UP001151760">
    <property type="component" value="Unassembled WGS sequence"/>
</dbReference>
<organism evidence="2 3">
    <name type="scientific">Tanacetum coccineum</name>
    <dbReference type="NCBI Taxonomy" id="301880"/>
    <lineage>
        <taxon>Eukaryota</taxon>
        <taxon>Viridiplantae</taxon>
        <taxon>Streptophyta</taxon>
        <taxon>Embryophyta</taxon>
        <taxon>Tracheophyta</taxon>
        <taxon>Spermatophyta</taxon>
        <taxon>Magnoliopsida</taxon>
        <taxon>eudicotyledons</taxon>
        <taxon>Gunneridae</taxon>
        <taxon>Pentapetalae</taxon>
        <taxon>asterids</taxon>
        <taxon>campanulids</taxon>
        <taxon>Asterales</taxon>
        <taxon>Asteraceae</taxon>
        <taxon>Asteroideae</taxon>
        <taxon>Anthemideae</taxon>
        <taxon>Anthemidinae</taxon>
        <taxon>Tanacetum</taxon>
    </lineage>
</organism>
<keyword evidence="3" id="KW-1185">Reference proteome</keyword>
<proteinExistence type="predicted"/>
<evidence type="ECO:0000313" key="3">
    <source>
        <dbReference type="Proteomes" id="UP001151760"/>
    </source>
</evidence>
<comment type="caution">
    <text evidence="2">The sequence shown here is derived from an EMBL/GenBank/DDBJ whole genome shotgun (WGS) entry which is preliminary data.</text>
</comment>
<protein>
    <submittedName>
        <fullName evidence="2">Uncharacterized protein</fullName>
    </submittedName>
</protein>
<reference evidence="2" key="1">
    <citation type="journal article" date="2022" name="Int. J. Mol. Sci.">
        <title>Draft Genome of Tanacetum Coccineum: Genomic Comparison of Closely Related Tanacetum-Family Plants.</title>
        <authorList>
            <person name="Yamashiro T."/>
            <person name="Shiraishi A."/>
            <person name="Nakayama K."/>
            <person name="Satake H."/>
        </authorList>
    </citation>
    <scope>NUCLEOTIDE SEQUENCE</scope>
</reference>